<organism evidence="2 3">
    <name type="scientific">Amycolatopsis oliviviridis</name>
    <dbReference type="NCBI Taxonomy" id="1471590"/>
    <lineage>
        <taxon>Bacteria</taxon>
        <taxon>Bacillati</taxon>
        <taxon>Actinomycetota</taxon>
        <taxon>Actinomycetes</taxon>
        <taxon>Pseudonocardiales</taxon>
        <taxon>Pseudonocardiaceae</taxon>
        <taxon>Amycolatopsis</taxon>
    </lineage>
</organism>
<evidence type="ECO:0000256" key="1">
    <source>
        <dbReference type="SAM" id="MobiDB-lite"/>
    </source>
</evidence>
<name>A0ABQ3MCT2_9PSEU</name>
<reference evidence="3" key="1">
    <citation type="journal article" date="2019" name="Int. J. Syst. Evol. Microbiol.">
        <title>The Global Catalogue of Microorganisms (GCM) 10K type strain sequencing project: providing services to taxonomists for standard genome sequencing and annotation.</title>
        <authorList>
            <consortium name="The Broad Institute Genomics Platform"/>
            <consortium name="The Broad Institute Genome Sequencing Center for Infectious Disease"/>
            <person name="Wu L."/>
            <person name="Ma J."/>
        </authorList>
    </citation>
    <scope>NUCLEOTIDE SEQUENCE [LARGE SCALE GENOMIC DNA]</scope>
    <source>
        <strain evidence="3">CGMCC 4.7683</strain>
    </source>
</reference>
<gene>
    <name evidence="2" type="ORF">GCM10017790_84780</name>
</gene>
<accession>A0ABQ3MCT2</accession>
<comment type="caution">
    <text evidence="2">The sequence shown here is derived from an EMBL/GenBank/DDBJ whole genome shotgun (WGS) entry which is preliminary data.</text>
</comment>
<feature type="region of interest" description="Disordered" evidence="1">
    <location>
        <begin position="1"/>
        <end position="28"/>
    </location>
</feature>
<evidence type="ECO:0000313" key="3">
    <source>
        <dbReference type="Proteomes" id="UP000635387"/>
    </source>
</evidence>
<keyword evidence="3" id="KW-1185">Reference proteome</keyword>
<proteinExistence type="predicted"/>
<sequence>MPDGYGSTVEQARGRGRPRKDPAKLARWTPPEGWSRLVAWISPEEKKALKHVAVEADVPVAELIRALAGGLASGVITPEELVGHVVKGKTVMEKIPTLFERDERFHVVDRPRAECAWVFDGAGVGTEKLDGTNIRLTVRAGQLVRVEKRRNPSKAQKQQGIVDGWYVDTDSESADDKWILAAAGNTDVSGWPDGEHPSEALGPRIQGNPLGLEEHRCIPFNFQAPALPEAPRSYAGLRDFLATLDSQFSPGHPAEGIVFHHPDGRRAKIKRKDFPREVTA</sequence>
<dbReference type="EMBL" id="BNAY01000020">
    <property type="protein sequence ID" value="GHH38697.1"/>
    <property type="molecule type" value="Genomic_DNA"/>
</dbReference>
<dbReference type="Proteomes" id="UP000635387">
    <property type="component" value="Unassembled WGS sequence"/>
</dbReference>
<evidence type="ECO:0000313" key="2">
    <source>
        <dbReference type="EMBL" id="GHH38697.1"/>
    </source>
</evidence>
<protein>
    <submittedName>
        <fullName evidence="2">Uncharacterized protein</fullName>
    </submittedName>
</protein>